<dbReference type="Pfam" id="PF11298">
    <property type="entry name" value="DUF3099"/>
    <property type="match status" value="1"/>
</dbReference>
<name>A0ABP7ZE76_9MICO</name>
<evidence type="ECO:0008006" key="4">
    <source>
        <dbReference type="Google" id="ProtNLM"/>
    </source>
</evidence>
<keyword evidence="3" id="KW-1185">Reference proteome</keyword>
<dbReference type="InterPro" id="IPR021449">
    <property type="entry name" value="DUF3099"/>
</dbReference>
<dbReference type="RefSeq" id="WP_344789975.1">
    <property type="nucleotide sequence ID" value="NZ_BAABBV010000001.1"/>
</dbReference>
<organism evidence="2 3">
    <name type="scientific">Gryllotalpicola daejeonensis</name>
    <dbReference type="NCBI Taxonomy" id="993087"/>
    <lineage>
        <taxon>Bacteria</taxon>
        <taxon>Bacillati</taxon>
        <taxon>Actinomycetota</taxon>
        <taxon>Actinomycetes</taxon>
        <taxon>Micrococcales</taxon>
        <taxon>Microbacteriaceae</taxon>
        <taxon>Gryllotalpicola</taxon>
    </lineage>
</organism>
<dbReference type="EMBL" id="BAABBV010000001">
    <property type="protein sequence ID" value="GAA4154878.1"/>
    <property type="molecule type" value="Genomic_DNA"/>
</dbReference>
<feature type="transmembrane region" description="Helical" evidence="1">
    <location>
        <begin position="26"/>
        <end position="44"/>
    </location>
</feature>
<evidence type="ECO:0000313" key="2">
    <source>
        <dbReference type="EMBL" id="GAA4154878.1"/>
    </source>
</evidence>
<keyword evidence="1" id="KW-1133">Transmembrane helix</keyword>
<sequence>MKSTAHTITSLPPSPDQERRKRMIEYGIMMGIRVLCVLACIWVRGWWLLIPALGAVFLPYFAVVVANATQSGARGSVERPGGLARREDDR</sequence>
<gene>
    <name evidence="2" type="ORF">GCM10022286_03030</name>
</gene>
<evidence type="ECO:0000313" key="3">
    <source>
        <dbReference type="Proteomes" id="UP001415169"/>
    </source>
</evidence>
<reference evidence="2" key="2">
    <citation type="submission" date="2023-12" db="EMBL/GenBank/DDBJ databases">
        <authorList>
            <person name="Sun Q."/>
            <person name="Inoue M."/>
        </authorList>
    </citation>
    <scope>NUCLEOTIDE SEQUENCE</scope>
    <source>
        <strain evidence="2">JCM 17590</strain>
    </source>
</reference>
<proteinExistence type="predicted"/>
<keyword evidence="1" id="KW-0812">Transmembrane</keyword>
<protein>
    <recommendedName>
        <fullName evidence="4">DUF3099 domain-containing protein</fullName>
    </recommendedName>
</protein>
<keyword evidence="1" id="KW-0472">Membrane</keyword>
<reference evidence="2" key="1">
    <citation type="journal article" date="2014" name="Int. J. Syst. Evol. Microbiol.">
        <title>Complete genome of a new Firmicutes species belonging to the dominant human colonic microbiota ('Ruminococcus bicirculans') reveals two chromosomes and a selective capacity to utilize plant glucans.</title>
        <authorList>
            <consortium name="NISC Comparative Sequencing Program"/>
            <person name="Wegmann U."/>
            <person name="Louis P."/>
            <person name="Goesmann A."/>
            <person name="Henrissat B."/>
            <person name="Duncan S.H."/>
            <person name="Flint H.J."/>
        </authorList>
    </citation>
    <scope>NUCLEOTIDE SEQUENCE</scope>
    <source>
        <strain evidence="2">JCM 17590</strain>
    </source>
</reference>
<comment type="caution">
    <text evidence="2">The sequence shown here is derived from an EMBL/GenBank/DDBJ whole genome shotgun (WGS) entry which is preliminary data.</text>
</comment>
<feature type="transmembrane region" description="Helical" evidence="1">
    <location>
        <begin position="50"/>
        <end position="69"/>
    </location>
</feature>
<evidence type="ECO:0000256" key="1">
    <source>
        <dbReference type="SAM" id="Phobius"/>
    </source>
</evidence>
<accession>A0ABP7ZE76</accession>
<dbReference type="Proteomes" id="UP001415169">
    <property type="component" value="Unassembled WGS sequence"/>
</dbReference>